<keyword evidence="3" id="KW-1185">Reference proteome</keyword>
<evidence type="ECO:0000313" key="3">
    <source>
        <dbReference type="Proteomes" id="UP000054498"/>
    </source>
</evidence>
<reference evidence="2 3" key="1">
    <citation type="journal article" date="2013" name="BMC Genomics">
        <title>Reconstruction of the lipid metabolism for the microalga Monoraphidium neglectum from its genome sequence reveals characteristics suitable for biofuel production.</title>
        <authorList>
            <person name="Bogen C."/>
            <person name="Al-Dilaimi A."/>
            <person name="Albersmeier A."/>
            <person name="Wichmann J."/>
            <person name="Grundmann M."/>
            <person name="Rupp O."/>
            <person name="Lauersen K.J."/>
            <person name="Blifernez-Klassen O."/>
            <person name="Kalinowski J."/>
            <person name="Goesmann A."/>
            <person name="Mussgnug J.H."/>
            <person name="Kruse O."/>
        </authorList>
    </citation>
    <scope>NUCLEOTIDE SEQUENCE [LARGE SCALE GENOMIC DNA]</scope>
    <source>
        <strain evidence="2 3">SAG 48.87</strain>
    </source>
</reference>
<dbReference type="OrthoDB" id="42898at2759"/>
<organism evidence="2 3">
    <name type="scientific">Monoraphidium neglectum</name>
    <dbReference type="NCBI Taxonomy" id="145388"/>
    <lineage>
        <taxon>Eukaryota</taxon>
        <taxon>Viridiplantae</taxon>
        <taxon>Chlorophyta</taxon>
        <taxon>core chlorophytes</taxon>
        <taxon>Chlorophyceae</taxon>
        <taxon>CS clade</taxon>
        <taxon>Sphaeropleales</taxon>
        <taxon>Selenastraceae</taxon>
        <taxon>Monoraphidium</taxon>
    </lineage>
</organism>
<dbReference type="Proteomes" id="UP000054498">
    <property type="component" value="Unassembled WGS sequence"/>
</dbReference>
<dbReference type="KEGG" id="mng:MNEG_8378"/>
<dbReference type="AlphaFoldDB" id="A0A0D2MFW8"/>
<accession>A0A0D2MFW8</accession>
<protein>
    <recommendedName>
        <fullName evidence="1">Domain of unknown function at the cortex 1 domain-containing protein</fullName>
    </recommendedName>
</protein>
<feature type="domain" description="Domain of unknown function at the cortex 1" evidence="1">
    <location>
        <begin position="91"/>
        <end position="294"/>
    </location>
</feature>
<dbReference type="GeneID" id="25741254"/>
<dbReference type="RefSeq" id="XP_013898601.1">
    <property type="nucleotide sequence ID" value="XM_014043147.1"/>
</dbReference>
<sequence length="352" mass="37405">MASPDLEIEVEVSPAAAQAGKPPPAGPAGTPFAAAAAQLPADFHGISLKGVDPLLATAIPPPAAFKSSPHYPLIFTQNPFAAGQVSLGEAAPNENLPWINTRAYETENDMGRCKIEIHVRGVKSSQAEKFRGKKRFVHTAIQARLTRPVVAGDLCLGQELFNEAAVPVFFMNPVLASCQLINVARAGEEPGLWDAKEDVRLMLPDAVDAKGAPLSSEARRKWCDVPANIEGAVFSPGLVYTFHFWQHYADFGKYRLNLGFLNLDLAPLLHRSPLQLTCKDVGSGSYAFSLLVWHERALYGRINAAGDAAGGDDDATAAADQAARLLRGSGSLTSRLLSGLSGVLGSGRQGSK</sequence>
<evidence type="ECO:0000313" key="2">
    <source>
        <dbReference type="EMBL" id="KIY99581.1"/>
    </source>
</evidence>
<proteinExistence type="predicted"/>
<dbReference type="PANTHER" id="PTHR34826">
    <property type="entry name" value="UPF0590 PROTEIN C409.17C"/>
    <property type="match status" value="1"/>
</dbReference>
<name>A0A0D2MFW8_9CHLO</name>
<gene>
    <name evidence="2" type="ORF">MNEG_8378</name>
</gene>
<dbReference type="PANTHER" id="PTHR34826:SF2">
    <property type="entry name" value="UPF0590 PROTEIN C409.17C"/>
    <property type="match status" value="1"/>
</dbReference>
<dbReference type="Pfam" id="PF08588">
    <property type="entry name" value="Duc1"/>
    <property type="match status" value="1"/>
</dbReference>
<dbReference type="InterPro" id="IPR013897">
    <property type="entry name" value="Duc1"/>
</dbReference>
<evidence type="ECO:0000259" key="1">
    <source>
        <dbReference type="Pfam" id="PF08588"/>
    </source>
</evidence>
<dbReference type="EMBL" id="KK101804">
    <property type="protein sequence ID" value="KIY99581.1"/>
    <property type="molecule type" value="Genomic_DNA"/>
</dbReference>